<dbReference type="Gene3D" id="3.40.50.720">
    <property type="entry name" value="NAD(P)-binding Rossmann-like Domain"/>
    <property type="match status" value="2"/>
</dbReference>
<feature type="domain" description="D-isomer specific 2-hydroxyacid dehydrogenase catalytic" evidence="5">
    <location>
        <begin position="32"/>
        <end position="338"/>
    </location>
</feature>
<dbReference type="RefSeq" id="WP_311411252.1">
    <property type="nucleotide sequence ID" value="NZ_JAVRFL010000008.1"/>
</dbReference>
<evidence type="ECO:0000313" key="7">
    <source>
        <dbReference type="EMBL" id="MDT0529078.1"/>
    </source>
</evidence>
<protein>
    <submittedName>
        <fullName evidence="7">NAD(P)-dependent oxidoreductase</fullName>
    </submittedName>
</protein>
<keyword evidence="3" id="KW-0520">NAD</keyword>
<evidence type="ECO:0000259" key="5">
    <source>
        <dbReference type="Pfam" id="PF00389"/>
    </source>
</evidence>
<dbReference type="InterPro" id="IPR006140">
    <property type="entry name" value="D-isomer_DH_NAD-bd"/>
</dbReference>
<evidence type="ECO:0000256" key="3">
    <source>
        <dbReference type="ARBA" id="ARBA00023027"/>
    </source>
</evidence>
<proteinExistence type="inferred from homology"/>
<dbReference type="Pfam" id="PF00389">
    <property type="entry name" value="2-Hacid_dh"/>
    <property type="match status" value="1"/>
</dbReference>
<dbReference type="EMBL" id="JAVRFL010000008">
    <property type="protein sequence ID" value="MDT0529078.1"/>
    <property type="molecule type" value="Genomic_DNA"/>
</dbReference>
<keyword evidence="2 4" id="KW-0560">Oxidoreductase</keyword>
<dbReference type="PANTHER" id="PTHR42789">
    <property type="entry name" value="D-ISOMER SPECIFIC 2-HYDROXYACID DEHYDROGENASE FAMILY PROTEIN (AFU_ORTHOLOGUE AFUA_6G10090)"/>
    <property type="match status" value="1"/>
</dbReference>
<comment type="caution">
    <text evidence="7">The sequence shown here is derived from an EMBL/GenBank/DDBJ whole genome shotgun (WGS) entry which is preliminary data.</text>
</comment>
<organism evidence="7 8">
    <name type="scientific">Micromonospora reichwaldensis</name>
    <dbReference type="NCBI Taxonomy" id="3075516"/>
    <lineage>
        <taxon>Bacteria</taxon>
        <taxon>Bacillati</taxon>
        <taxon>Actinomycetota</taxon>
        <taxon>Actinomycetes</taxon>
        <taxon>Micromonosporales</taxon>
        <taxon>Micromonosporaceae</taxon>
        <taxon>Micromonospora</taxon>
    </lineage>
</organism>
<reference evidence="7" key="1">
    <citation type="submission" date="2023-09" db="EMBL/GenBank/DDBJ databases">
        <title>30 novel species of actinomycetes from the DSMZ collection.</title>
        <authorList>
            <person name="Nouioui I."/>
        </authorList>
    </citation>
    <scope>NUCLEOTIDE SEQUENCE</scope>
    <source>
        <strain evidence="7">DSM 115977</strain>
    </source>
</reference>
<sequence>MSQGMNDLTSRRPVVLLTDDGLLSEFWAFLRERLEERLSPTCDIRYLDVRESDLAAVDWADIDAVALFGGDLTHDMIAAATRLKVVASETDTCGIEAMDALWDAGIPFVEGTPGWGQSVAECGLSLILCGLRRIPQWHHEVITGFRPWDYPYVQFCDDPRFANGTVAGKTVGIIGVGEIGGRIASWCATLGATVLAYDPFRSPERFAEVSAESVDLDRLVRDSEILVVAAPDTPSVTGVVDRDHVFALRKGALVVTITRAAAIDAAALRERVLADELAWAADVYDVEPLPEGDPLIGRHNVVHLPHIAGRTRDANIAVADIVADDILRVLAGEQPRHPLTPQRLQVRLGRTPAARHGKDGTGG</sequence>
<name>A0ABU2WT34_9ACTN</name>
<dbReference type="PANTHER" id="PTHR42789:SF1">
    <property type="entry name" value="D-ISOMER SPECIFIC 2-HYDROXYACID DEHYDROGENASE FAMILY PROTEIN (AFU_ORTHOLOGUE AFUA_6G10090)"/>
    <property type="match status" value="1"/>
</dbReference>
<evidence type="ECO:0000259" key="6">
    <source>
        <dbReference type="Pfam" id="PF02826"/>
    </source>
</evidence>
<keyword evidence="8" id="KW-1185">Reference proteome</keyword>
<dbReference type="InterPro" id="IPR050857">
    <property type="entry name" value="D-2-hydroxyacid_DH"/>
</dbReference>
<evidence type="ECO:0000313" key="8">
    <source>
        <dbReference type="Proteomes" id="UP001180973"/>
    </source>
</evidence>
<evidence type="ECO:0000256" key="2">
    <source>
        <dbReference type="ARBA" id="ARBA00023002"/>
    </source>
</evidence>
<dbReference type="InterPro" id="IPR006139">
    <property type="entry name" value="D-isomer_2_OHA_DH_cat_dom"/>
</dbReference>
<accession>A0ABU2WT34</accession>
<gene>
    <name evidence="7" type="ORF">RM555_08730</name>
</gene>
<dbReference type="SUPFAM" id="SSF52283">
    <property type="entry name" value="Formate/glycerate dehydrogenase catalytic domain-like"/>
    <property type="match status" value="1"/>
</dbReference>
<dbReference type="SUPFAM" id="SSF51735">
    <property type="entry name" value="NAD(P)-binding Rossmann-fold domains"/>
    <property type="match status" value="1"/>
</dbReference>
<dbReference type="Proteomes" id="UP001180973">
    <property type="component" value="Unassembled WGS sequence"/>
</dbReference>
<feature type="domain" description="D-isomer specific 2-hydroxyacid dehydrogenase NAD-binding" evidence="6">
    <location>
        <begin position="125"/>
        <end position="308"/>
    </location>
</feature>
<dbReference type="Pfam" id="PF02826">
    <property type="entry name" value="2-Hacid_dh_C"/>
    <property type="match status" value="1"/>
</dbReference>
<dbReference type="InterPro" id="IPR036291">
    <property type="entry name" value="NAD(P)-bd_dom_sf"/>
</dbReference>
<evidence type="ECO:0000256" key="1">
    <source>
        <dbReference type="ARBA" id="ARBA00005854"/>
    </source>
</evidence>
<evidence type="ECO:0000256" key="4">
    <source>
        <dbReference type="RuleBase" id="RU003719"/>
    </source>
</evidence>
<comment type="similarity">
    <text evidence="1 4">Belongs to the D-isomer specific 2-hydroxyacid dehydrogenase family.</text>
</comment>